<comment type="cofactor">
    <cofactor evidence="1">
        <name>Mg(2+)</name>
        <dbReference type="ChEBI" id="CHEBI:18420"/>
    </cofactor>
</comment>
<dbReference type="PANTHER" id="PTHR43046">
    <property type="entry name" value="GDP-MANNOSE MANNOSYL HYDROLASE"/>
    <property type="match status" value="1"/>
</dbReference>
<feature type="domain" description="Nudix hydrolase" evidence="3">
    <location>
        <begin position="8"/>
        <end position="126"/>
    </location>
</feature>
<dbReference type="InterPro" id="IPR020084">
    <property type="entry name" value="NUDIX_hydrolase_CS"/>
</dbReference>
<protein>
    <recommendedName>
        <fullName evidence="3">Nudix hydrolase domain-containing protein</fullName>
    </recommendedName>
</protein>
<proteinExistence type="predicted"/>
<dbReference type="EMBL" id="MN740283">
    <property type="protein sequence ID" value="QHT97666.1"/>
    <property type="molecule type" value="Genomic_DNA"/>
</dbReference>
<dbReference type="Gene3D" id="3.90.79.10">
    <property type="entry name" value="Nucleoside Triphosphate Pyrophosphohydrolase"/>
    <property type="match status" value="1"/>
</dbReference>
<organism evidence="4">
    <name type="scientific">viral metagenome</name>
    <dbReference type="NCBI Taxonomy" id="1070528"/>
    <lineage>
        <taxon>unclassified sequences</taxon>
        <taxon>metagenomes</taxon>
        <taxon>organismal metagenomes</taxon>
    </lineage>
</organism>
<dbReference type="AlphaFoldDB" id="A0A6C0IYZ6"/>
<dbReference type="InterPro" id="IPR015797">
    <property type="entry name" value="NUDIX_hydrolase-like_dom_sf"/>
</dbReference>
<accession>A0A6C0IYZ6</accession>
<evidence type="ECO:0000256" key="1">
    <source>
        <dbReference type="ARBA" id="ARBA00001946"/>
    </source>
</evidence>
<dbReference type="Pfam" id="PF00293">
    <property type="entry name" value="NUDIX"/>
    <property type="match status" value="1"/>
</dbReference>
<dbReference type="GO" id="GO:0016787">
    <property type="term" value="F:hydrolase activity"/>
    <property type="evidence" value="ECO:0007669"/>
    <property type="project" value="UniProtKB-KW"/>
</dbReference>
<dbReference type="SUPFAM" id="SSF55811">
    <property type="entry name" value="Nudix"/>
    <property type="match status" value="1"/>
</dbReference>
<reference evidence="4" key="1">
    <citation type="journal article" date="2020" name="Nature">
        <title>Giant virus diversity and host interactions through global metagenomics.</title>
        <authorList>
            <person name="Schulz F."/>
            <person name="Roux S."/>
            <person name="Paez-Espino D."/>
            <person name="Jungbluth S."/>
            <person name="Walsh D.A."/>
            <person name="Denef V.J."/>
            <person name="McMahon K.D."/>
            <person name="Konstantinidis K.T."/>
            <person name="Eloe-Fadrosh E.A."/>
            <person name="Kyrpides N.C."/>
            <person name="Woyke T."/>
        </authorList>
    </citation>
    <scope>NUCLEOTIDE SEQUENCE</scope>
    <source>
        <strain evidence="4">GVMAG-M-3300025572-1</strain>
    </source>
</reference>
<evidence type="ECO:0000259" key="3">
    <source>
        <dbReference type="PROSITE" id="PS51462"/>
    </source>
</evidence>
<evidence type="ECO:0000256" key="2">
    <source>
        <dbReference type="ARBA" id="ARBA00022801"/>
    </source>
</evidence>
<evidence type="ECO:0000313" key="4">
    <source>
        <dbReference type="EMBL" id="QHT97666.1"/>
    </source>
</evidence>
<name>A0A6C0IYZ6_9ZZZZ</name>
<dbReference type="PANTHER" id="PTHR43046:SF14">
    <property type="entry name" value="MUTT_NUDIX FAMILY PROTEIN"/>
    <property type="match status" value="1"/>
</dbReference>
<dbReference type="PROSITE" id="PS51462">
    <property type="entry name" value="NUDIX"/>
    <property type="match status" value="1"/>
</dbReference>
<dbReference type="PROSITE" id="PS00893">
    <property type="entry name" value="NUDIX_BOX"/>
    <property type="match status" value="1"/>
</dbReference>
<dbReference type="InterPro" id="IPR000086">
    <property type="entry name" value="NUDIX_hydrolase_dom"/>
</dbReference>
<keyword evidence="2" id="KW-0378">Hydrolase</keyword>
<sequence length="133" mass="15862">MFSRRLKDTDRHVAIAVIDRHYLNLLLVEQKESSKWGLPKGHLERNEKPWTGAIRELREETNLSLNQIRHRVVSKKRSIFVVQLLEDFHELRPDPKEISQVRWSSISEVKTDAALYPDKYNMWLKIFLSPDRE</sequence>